<dbReference type="GO" id="GO:0006742">
    <property type="term" value="P:NADP+ catabolic process"/>
    <property type="evidence" value="ECO:0007669"/>
    <property type="project" value="TreeGrafter"/>
</dbReference>
<dbReference type="PANTHER" id="PTHR42904:SF1">
    <property type="entry name" value="NUCLEOSIDE DIPHOSPHATE-LINKED MOIETY X MOTIF 17"/>
    <property type="match status" value="1"/>
</dbReference>
<dbReference type="Gene3D" id="3.90.79.10">
    <property type="entry name" value="Nucleoside Triphosphate Pyrophosphohydrolase"/>
    <property type="match status" value="1"/>
</dbReference>
<evidence type="ECO:0000256" key="9">
    <source>
        <dbReference type="ARBA" id="ARBA00093205"/>
    </source>
</evidence>
<evidence type="ECO:0000256" key="8">
    <source>
        <dbReference type="ARBA" id="ARBA00026102"/>
    </source>
</evidence>
<dbReference type="GO" id="GO:0140933">
    <property type="term" value="F:5'-(N(7)-methylguanosine 5'-triphospho)-[mRNA] hydrolase activity"/>
    <property type="evidence" value="ECO:0007669"/>
    <property type="project" value="UniProtKB-EC"/>
</dbReference>
<evidence type="ECO:0000256" key="6">
    <source>
        <dbReference type="ARBA" id="ARBA00022842"/>
    </source>
</evidence>
<comment type="catalytic activity">
    <reaction evidence="9">
        <text>a 5'-end (N(7)-methyl 5'-triphosphoguanosine)-ribonucleoside in mRNA + H2O = N(7)-methyl-GDP + a 5'-end phospho-ribonucleoside in mRNA + 2 H(+)</text>
        <dbReference type="Rhea" id="RHEA:67484"/>
        <dbReference type="Rhea" id="RHEA-COMP:15692"/>
        <dbReference type="Rhea" id="RHEA-COMP:17167"/>
        <dbReference type="ChEBI" id="CHEBI:15377"/>
        <dbReference type="ChEBI" id="CHEBI:15378"/>
        <dbReference type="ChEBI" id="CHEBI:63714"/>
        <dbReference type="ChEBI" id="CHEBI:138282"/>
        <dbReference type="ChEBI" id="CHEBI:156461"/>
        <dbReference type="EC" id="3.6.1.62"/>
    </reaction>
</comment>
<dbReference type="InterPro" id="IPR050241">
    <property type="entry name" value="NAD-cap_RNA_hydrolase_NudC"/>
</dbReference>
<dbReference type="Pfam" id="PF00293">
    <property type="entry name" value="NUDIX"/>
    <property type="match status" value="1"/>
</dbReference>
<name>A0AAZ3SS30_ONCTS</name>
<dbReference type="Ensembl" id="ENSOTST00005163192.1">
    <property type="protein sequence ID" value="ENSOTSP00005156075.1"/>
    <property type="gene ID" value="ENSOTSG00005015647.2"/>
</dbReference>
<evidence type="ECO:0000313" key="14">
    <source>
        <dbReference type="Ensembl" id="ENSOTSP00005156075.1"/>
    </source>
</evidence>
<evidence type="ECO:0000256" key="10">
    <source>
        <dbReference type="ARBA" id="ARBA00093415"/>
    </source>
</evidence>
<dbReference type="GO" id="GO:0005829">
    <property type="term" value="C:cytosol"/>
    <property type="evidence" value="ECO:0007669"/>
    <property type="project" value="TreeGrafter"/>
</dbReference>
<dbReference type="GO" id="GO:0046872">
    <property type="term" value="F:metal ion binding"/>
    <property type="evidence" value="ECO:0007669"/>
    <property type="project" value="UniProtKB-KW"/>
</dbReference>
<evidence type="ECO:0000259" key="13">
    <source>
        <dbReference type="PROSITE" id="PS51462"/>
    </source>
</evidence>
<dbReference type="InterPro" id="IPR015797">
    <property type="entry name" value="NUDIX_hydrolase-like_dom_sf"/>
</dbReference>
<reference evidence="15" key="1">
    <citation type="journal article" date="2018" name="PLoS ONE">
        <title>Chinook salmon (Oncorhynchus tshawytscha) genome and transcriptome.</title>
        <authorList>
            <person name="Christensen K.A."/>
            <person name="Leong J.S."/>
            <person name="Sakhrani D."/>
            <person name="Biagi C.A."/>
            <person name="Minkley D.R."/>
            <person name="Withler R.E."/>
            <person name="Rondeau E.B."/>
            <person name="Koop B.F."/>
            <person name="Devlin R.H."/>
        </authorList>
    </citation>
    <scope>NUCLEOTIDE SEQUENCE [LARGE SCALE GENOMIC DNA]</scope>
</reference>
<protein>
    <recommendedName>
        <fullName evidence="11">m7GpppN-mRNA hydrolase NUDT17</fullName>
        <ecNumber evidence="8">3.6.1.62</ecNumber>
    </recommendedName>
    <alternativeName>
        <fullName evidence="12">Nucleoside diphosphate-linked moiety X motif 17</fullName>
    </alternativeName>
</protein>
<dbReference type="AlphaFoldDB" id="A0AAZ3SS30"/>
<evidence type="ECO:0000256" key="11">
    <source>
        <dbReference type="ARBA" id="ARBA00093621"/>
    </source>
</evidence>
<dbReference type="PROSITE" id="PS51462">
    <property type="entry name" value="NUDIX"/>
    <property type="match status" value="1"/>
</dbReference>
<evidence type="ECO:0000256" key="2">
    <source>
        <dbReference type="ARBA" id="ARBA00001946"/>
    </source>
</evidence>
<reference evidence="14" key="2">
    <citation type="submission" date="2025-08" db="UniProtKB">
        <authorList>
            <consortium name="Ensembl"/>
        </authorList>
    </citation>
    <scope>IDENTIFICATION</scope>
</reference>
<evidence type="ECO:0000256" key="5">
    <source>
        <dbReference type="ARBA" id="ARBA00022801"/>
    </source>
</evidence>
<dbReference type="GO" id="GO:0019677">
    <property type="term" value="P:NAD+ catabolic process"/>
    <property type="evidence" value="ECO:0007669"/>
    <property type="project" value="TreeGrafter"/>
</dbReference>
<reference evidence="14" key="3">
    <citation type="submission" date="2025-09" db="UniProtKB">
        <authorList>
            <consortium name="Ensembl"/>
        </authorList>
    </citation>
    <scope>IDENTIFICATION</scope>
</reference>
<feature type="domain" description="Nudix hydrolase" evidence="13">
    <location>
        <begin position="121"/>
        <end position="272"/>
    </location>
</feature>
<dbReference type="GO" id="GO:0005777">
    <property type="term" value="C:peroxisome"/>
    <property type="evidence" value="ECO:0007669"/>
    <property type="project" value="TreeGrafter"/>
</dbReference>
<evidence type="ECO:0000256" key="3">
    <source>
        <dbReference type="ARBA" id="ARBA00005582"/>
    </source>
</evidence>
<dbReference type="PANTHER" id="PTHR42904">
    <property type="entry name" value="NUDIX HYDROLASE, NUDC SUBFAMILY"/>
    <property type="match status" value="1"/>
</dbReference>
<keyword evidence="4" id="KW-0479">Metal-binding</keyword>
<proteinExistence type="inferred from homology"/>
<dbReference type="FunFam" id="3.90.79.10:FF:000033">
    <property type="entry name" value="nucleoside diphosphate-linked moiety X motif 17 isoform X1"/>
    <property type="match status" value="1"/>
</dbReference>
<dbReference type="Proteomes" id="UP000694402">
    <property type="component" value="Unassembled WGS sequence"/>
</dbReference>
<evidence type="ECO:0000256" key="4">
    <source>
        <dbReference type="ARBA" id="ARBA00022723"/>
    </source>
</evidence>
<dbReference type="SUPFAM" id="SSF55811">
    <property type="entry name" value="Nudix"/>
    <property type="match status" value="1"/>
</dbReference>
<dbReference type="GO" id="GO:0035529">
    <property type="term" value="F:NADH pyrophosphatase activity"/>
    <property type="evidence" value="ECO:0007669"/>
    <property type="project" value="TreeGrafter"/>
</dbReference>
<evidence type="ECO:0000256" key="7">
    <source>
        <dbReference type="ARBA" id="ARBA00023211"/>
    </source>
</evidence>
<evidence type="ECO:0000313" key="15">
    <source>
        <dbReference type="Proteomes" id="UP000694402"/>
    </source>
</evidence>
<keyword evidence="15" id="KW-1185">Reference proteome</keyword>
<dbReference type="EC" id="3.6.1.62" evidence="8"/>
<comment type="similarity">
    <text evidence="3">Belongs to the Nudix hydrolase family.</text>
</comment>
<keyword evidence="5" id="KW-0378">Hydrolase</keyword>
<sequence length="333" mass="36273">MRFRSGLCWPVKFFHTNLNKWTSLSAQGHCYAETGKGLPQTVSTVESTESPGMSLYAVASITGHFTETLDEVEVKCSLENNRFTLCECEKGRGIPLKRATFCPFKYLSVAEAAAIPLDVQSRGVDVGVAILLQSANQKVLLTRRTSSLRIFPNVWVPPGGHVELDERLLDAGLRELREETGLKLDPGDVSAQLLGLWESVFPPMLSRGMPQRHHVVTYMLLNTSLTHQQLQASLRPEPAEVSGCLWVDASLVKAIVSAVDGEEGSVTPLEGVAPTISVSEVSPEGVLSESDLPLSVLCNRAPNSGEDVERVSTGTKYALELWLKNLEGQGTRC</sequence>
<organism evidence="14 15">
    <name type="scientific">Oncorhynchus tshawytscha</name>
    <name type="common">Chinook salmon</name>
    <name type="synonym">Salmo tshawytscha</name>
    <dbReference type="NCBI Taxonomy" id="74940"/>
    <lineage>
        <taxon>Eukaryota</taxon>
        <taxon>Metazoa</taxon>
        <taxon>Chordata</taxon>
        <taxon>Craniata</taxon>
        <taxon>Vertebrata</taxon>
        <taxon>Euteleostomi</taxon>
        <taxon>Actinopterygii</taxon>
        <taxon>Neopterygii</taxon>
        <taxon>Teleostei</taxon>
        <taxon>Protacanthopterygii</taxon>
        <taxon>Salmoniformes</taxon>
        <taxon>Salmonidae</taxon>
        <taxon>Salmoninae</taxon>
        <taxon>Oncorhynchus</taxon>
    </lineage>
</organism>
<dbReference type="InterPro" id="IPR033716">
    <property type="entry name" value="Nudt17_dom"/>
</dbReference>
<evidence type="ECO:0000256" key="12">
    <source>
        <dbReference type="ARBA" id="ARBA00093663"/>
    </source>
</evidence>
<dbReference type="InterPro" id="IPR000086">
    <property type="entry name" value="NUDIX_hydrolase_dom"/>
</dbReference>
<keyword evidence="6" id="KW-0460">Magnesium</keyword>
<comment type="cofactor">
    <cofactor evidence="2">
        <name>Mg(2+)</name>
        <dbReference type="ChEBI" id="CHEBI:18420"/>
    </cofactor>
</comment>
<gene>
    <name evidence="14" type="primary">LOC112228485</name>
</gene>
<accession>A0AAZ3SS30</accession>
<dbReference type="CDD" id="cd04694">
    <property type="entry name" value="NUDIX_Nudt17"/>
    <property type="match status" value="1"/>
</dbReference>
<keyword evidence="7" id="KW-0464">Manganese</keyword>
<comment type="function">
    <text evidence="10">Acts as a decapping enzyme capable of hydrolyzing monomethylated capped RNAs (in vitro). Hydrolyzes monomethylated capped RNA after alpha and beta phosphates to form N(7)-methyl-GDP. Shows low activity towards unmethylated capped RNA.</text>
</comment>
<comment type="cofactor">
    <cofactor evidence="1">
        <name>Mn(2+)</name>
        <dbReference type="ChEBI" id="CHEBI:29035"/>
    </cofactor>
</comment>
<evidence type="ECO:0000256" key="1">
    <source>
        <dbReference type="ARBA" id="ARBA00001936"/>
    </source>
</evidence>
<dbReference type="GeneTree" id="ENSGT00390000013847"/>